<name>A0A5S4YPY8_9BRAD</name>
<evidence type="ECO:0000313" key="2">
    <source>
        <dbReference type="EMBL" id="TYO66451.1"/>
    </source>
</evidence>
<proteinExistence type="predicted"/>
<sequence length="357" mass="40070">MSFTANAIRVLIASPSDLPEERKAAIEAVYEWNAQHALAESVVLLSVAWETHSVPRSGVRPQAAINEQLTESADILIGMFWTKLGTSTGAAESGTVEEIDQFVAQGKPALLYFSHRPIDPNKIDLRQHKRLKAFQAATYKNALVGSFTSPDDSKATVSRNLLAQVRQMSLAKPPRRRMPKIDEAMKLTELMVAHKTHNITPEIYNDFREALFGKSKSKAPPTVPSATSEVGPNGYRVGYTKEGDKVEWLPDDENPGEEWPMILRRNDNAVADAAGEFADVIWYDRKLVLLANLKEGSETIESGIYEGMLKAMKRTEKKYGKKKLRNYYHNDFEWGMLNGKLSALRWVLGDDWDMLDT</sequence>
<reference evidence="2 3" key="1">
    <citation type="submission" date="2019-08" db="EMBL/GenBank/DDBJ databases">
        <title>Bradyrhizobium hipponensis sp. nov., a rhizobium isolated from a Lupinus angustifolius root nodule in Tunisia.</title>
        <authorList>
            <person name="Off K."/>
            <person name="Rejili M."/>
            <person name="Mars M."/>
            <person name="Brachmann A."/>
            <person name="Marin M."/>
        </authorList>
    </citation>
    <scope>NUCLEOTIDE SEQUENCE [LARGE SCALE GENOMIC DNA]</scope>
    <source>
        <strain evidence="3">aSej3</strain>
    </source>
</reference>
<feature type="region of interest" description="Disordered" evidence="1">
    <location>
        <begin position="215"/>
        <end position="236"/>
    </location>
</feature>
<dbReference type="Proteomes" id="UP000324797">
    <property type="component" value="Unassembled WGS sequence"/>
</dbReference>
<keyword evidence="3" id="KW-1185">Reference proteome</keyword>
<protein>
    <submittedName>
        <fullName evidence="2">DUF4062 domain-containing protein</fullName>
    </submittedName>
</protein>
<accession>A0A5S4YPY8</accession>
<evidence type="ECO:0000313" key="3">
    <source>
        <dbReference type="Proteomes" id="UP000324797"/>
    </source>
</evidence>
<comment type="caution">
    <text evidence="2">The sequence shown here is derived from an EMBL/GenBank/DDBJ whole genome shotgun (WGS) entry which is preliminary data.</text>
</comment>
<dbReference type="RefSeq" id="WP_148739284.1">
    <property type="nucleotide sequence ID" value="NZ_VSTH01000035.1"/>
</dbReference>
<dbReference type="EMBL" id="VSTH01000035">
    <property type="protein sequence ID" value="TYO66451.1"/>
    <property type="molecule type" value="Genomic_DNA"/>
</dbReference>
<dbReference type="AlphaFoldDB" id="A0A5S4YPY8"/>
<organism evidence="2 3">
    <name type="scientific">Bradyrhizobium hipponense</name>
    <dbReference type="NCBI Taxonomy" id="2605638"/>
    <lineage>
        <taxon>Bacteria</taxon>
        <taxon>Pseudomonadati</taxon>
        <taxon>Pseudomonadota</taxon>
        <taxon>Alphaproteobacteria</taxon>
        <taxon>Hyphomicrobiales</taxon>
        <taxon>Nitrobacteraceae</taxon>
        <taxon>Bradyrhizobium</taxon>
    </lineage>
</organism>
<evidence type="ECO:0000256" key="1">
    <source>
        <dbReference type="SAM" id="MobiDB-lite"/>
    </source>
</evidence>
<gene>
    <name evidence="2" type="ORF">FXV83_11460</name>
</gene>